<feature type="transmembrane region" description="Helical" evidence="1">
    <location>
        <begin position="12"/>
        <end position="28"/>
    </location>
</feature>
<keyword evidence="1" id="KW-1133">Transmembrane helix</keyword>
<sequence length="530" mass="61424">MIEKCRQIGKNSWNRWLYIICVLMLGLMDQRRGSATGDVQMMFGNLLGLVLAAMLIPSLDRKRFLCKLYALTIPVDLAFTVILCVLGRYFFYFQNVWISGVLNFTVWMMLWVYIISNRAELRIKDKLKEPFALALMVLLVLMQLSKNGRVLPAWFLMIFVGFYLLLDRDEIPEILNSMMNGIILWFCLQQIIAFGFRPYDYARYRGMYSGVTQNGMHYMYVFTALCLKYVMLLKKECNKLSKTLCFVMIAALFSFTLFSGTKSALLGELVVLMVVAINMLVIKIDIWYRLAVKAVMFTICFVVMVPAVYVTVRYLPTILHHPVWFEGEYEEGRSVCSFDNWDSPKYITFQQATEFNIGRITTLFGLNYKEISNWVETHFGAIRAEAAELGEPGSSPENPYALTSEEYSGPDIARMTIWKWYAVRLNLYGHAGGGFWYDKGTYFEQAHNMLLQMAYDYGIPAGILFLLICVYSLLSILRYHEWEDIMMRVFLLPVFVFGMFDMVLVYGEMSVSIMGIMFCFIAMRNRTKLL</sequence>
<keyword evidence="1" id="KW-0472">Membrane</keyword>
<protein>
    <submittedName>
        <fullName evidence="2">Uncharacterized protein</fullName>
    </submittedName>
</protein>
<keyword evidence="3" id="KW-1185">Reference proteome</keyword>
<feature type="transmembrane region" description="Helical" evidence="1">
    <location>
        <begin position="178"/>
        <end position="196"/>
    </location>
</feature>
<feature type="transmembrane region" description="Helical" evidence="1">
    <location>
        <begin position="68"/>
        <end position="90"/>
    </location>
</feature>
<feature type="transmembrane region" description="Helical" evidence="1">
    <location>
        <begin position="96"/>
        <end position="115"/>
    </location>
</feature>
<dbReference type="EMBL" id="VUMU01000031">
    <property type="protein sequence ID" value="MST59277.1"/>
    <property type="molecule type" value="Genomic_DNA"/>
</dbReference>
<gene>
    <name evidence="2" type="ORF">FYJ59_13715</name>
</gene>
<organism evidence="2 3">
    <name type="scientific">Waltera intestinalis</name>
    <dbReference type="NCBI Taxonomy" id="2606635"/>
    <lineage>
        <taxon>Bacteria</taxon>
        <taxon>Bacillati</taxon>
        <taxon>Bacillota</taxon>
        <taxon>Clostridia</taxon>
        <taxon>Lachnospirales</taxon>
        <taxon>Lachnospiraceae</taxon>
        <taxon>Waltera</taxon>
    </lineage>
</organism>
<dbReference type="RefSeq" id="WP_154498895.1">
    <property type="nucleotide sequence ID" value="NZ_VUMU01000031.1"/>
</dbReference>
<name>A0A6L5YNJ7_9FIRM</name>
<reference evidence="2 3" key="1">
    <citation type="submission" date="2019-08" db="EMBL/GenBank/DDBJ databases">
        <title>In-depth cultivation of the pig gut microbiome towards novel bacterial diversity and tailored functional studies.</title>
        <authorList>
            <person name="Wylensek D."/>
            <person name="Hitch T.C.A."/>
            <person name="Clavel T."/>
        </authorList>
    </citation>
    <scope>NUCLEOTIDE SEQUENCE [LARGE SCALE GENOMIC DNA]</scope>
    <source>
        <strain evidence="2 3">WCA3-601-WT-6H</strain>
    </source>
</reference>
<feature type="transmembrane region" description="Helical" evidence="1">
    <location>
        <begin position="40"/>
        <end position="56"/>
    </location>
</feature>
<evidence type="ECO:0000313" key="2">
    <source>
        <dbReference type="EMBL" id="MST59277.1"/>
    </source>
</evidence>
<feature type="transmembrane region" description="Helical" evidence="1">
    <location>
        <begin position="294"/>
        <end position="315"/>
    </location>
</feature>
<dbReference type="Proteomes" id="UP000476055">
    <property type="component" value="Unassembled WGS sequence"/>
</dbReference>
<feature type="transmembrane region" description="Helical" evidence="1">
    <location>
        <begin position="240"/>
        <end position="258"/>
    </location>
</feature>
<evidence type="ECO:0000256" key="1">
    <source>
        <dbReference type="SAM" id="Phobius"/>
    </source>
</evidence>
<accession>A0A6L5YNJ7</accession>
<feature type="transmembrane region" description="Helical" evidence="1">
    <location>
        <begin position="150"/>
        <end position="166"/>
    </location>
</feature>
<dbReference type="AlphaFoldDB" id="A0A6L5YNJ7"/>
<keyword evidence="1" id="KW-0812">Transmembrane</keyword>
<comment type="caution">
    <text evidence="2">The sequence shown here is derived from an EMBL/GenBank/DDBJ whole genome shotgun (WGS) entry which is preliminary data.</text>
</comment>
<proteinExistence type="predicted"/>
<feature type="transmembrane region" description="Helical" evidence="1">
    <location>
        <begin position="264"/>
        <end position="282"/>
    </location>
</feature>
<evidence type="ECO:0000313" key="3">
    <source>
        <dbReference type="Proteomes" id="UP000476055"/>
    </source>
</evidence>
<feature type="transmembrane region" description="Helical" evidence="1">
    <location>
        <begin position="127"/>
        <end position="144"/>
    </location>
</feature>
<feature type="transmembrane region" description="Helical" evidence="1">
    <location>
        <begin position="457"/>
        <end position="478"/>
    </location>
</feature>
<feature type="transmembrane region" description="Helical" evidence="1">
    <location>
        <begin position="490"/>
        <end position="523"/>
    </location>
</feature>
<feature type="transmembrane region" description="Helical" evidence="1">
    <location>
        <begin position="216"/>
        <end position="233"/>
    </location>
</feature>